<dbReference type="EMBL" id="LYPB01000050">
    <property type="protein sequence ID" value="OAS20455.1"/>
    <property type="molecule type" value="Genomic_DNA"/>
</dbReference>
<dbReference type="InterPro" id="IPR041522">
    <property type="entry name" value="CdaR_GGDEF"/>
</dbReference>
<dbReference type="OrthoDB" id="2493323at2"/>
<evidence type="ECO:0000313" key="11">
    <source>
        <dbReference type="EMBL" id="OAS20455.1"/>
    </source>
</evidence>
<feature type="domain" description="HTH araC/xylS-type" evidence="9">
    <location>
        <begin position="436"/>
        <end position="534"/>
    </location>
</feature>
<evidence type="ECO:0000256" key="1">
    <source>
        <dbReference type="ARBA" id="ARBA00004496"/>
    </source>
</evidence>
<dbReference type="Pfam" id="PF00072">
    <property type="entry name" value="Response_reg"/>
    <property type="match status" value="1"/>
</dbReference>
<dbReference type="InterPro" id="IPR051552">
    <property type="entry name" value="HptR"/>
</dbReference>
<keyword evidence="3 8" id="KW-0597">Phosphoprotein</keyword>
<keyword evidence="5" id="KW-0805">Transcription regulation</keyword>
<dbReference type="SMART" id="SM00448">
    <property type="entry name" value="REC"/>
    <property type="match status" value="1"/>
</dbReference>
<dbReference type="GO" id="GO:0043565">
    <property type="term" value="F:sequence-specific DNA binding"/>
    <property type="evidence" value="ECO:0007669"/>
    <property type="project" value="InterPro"/>
</dbReference>
<dbReference type="SMART" id="SM00342">
    <property type="entry name" value="HTH_ARAC"/>
    <property type="match status" value="1"/>
</dbReference>
<dbReference type="SUPFAM" id="SSF52172">
    <property type="entry name" value="CheY-like"/>
    <property type="match status" value="1"/>
</dbReference>
<dbReference type="InterPro" id="IPR011006">
    <property type="entry name" value="CheY-like_superfamily"/>
</dbReference>
<dbReference type="PROSITE" id="PS50110">
    <property type="entry name" value="RESPONSE_REGULATORY"/>
    <property type="match status" value="1"/>
</dbReference>
<dbReference type="CDD" id="cd17536">
    <property type="entry name" value="REC_YesN-like"/>
    <property type="match status" value="1"/>
</dbReference>
<dbReference type="InterPro" id="IPR001789">
    <property type="entry name" value="Sig_transdc_resp-reg_receiver"/>
</dbReference>
<evidence type="ECO:0000256" key="2">
    <source>
        <dbReference type="ARBA" id="ARBA00022490"/>
    </source>
</evidence>
<dbReference type="Gene3D" id="3.40.50.2300">
    <property type="match status" value="1"/>
</dbReference>
<dbReference type="Proteomes" id="UP000078454">
    <property type="component" value="Unassembled WGS sequence"/>
</dbReference>
<dbReference type="STRING" id="1850517.A8708_17915"/>
<reference evidence="11 12" key="1">
    <citation type="submission" date="2016-05" db="EMBL/GenBank/DDBJ databases">
        <title>Paenibacillus sp. 1ZS3-15 nov., isolated from the rhizosphere soil.</title>
        <authorList>
            <person name="Zhang X.X."/>
            <person name="Zhang J."/>
        </authorList>
    </citation>
    <scope>NUCLEOTIDE SEQUENCE [LARGE SCALE GENOMIC DNA]</scope>
    <source>
        <strain evidence="11 12">1ZS3-15</strain>
    </source>
</reference>
<evidence type="ECO:0000256" key="3">
    <source>
        <dbReference type="ARBA" id="ARBA00022553"/>
    </source>
</evidence>
<evidence type="ECO:0000259" key="10">
    <source>
        <dbReference type="PROSITE" id="PS50110"/>
    </source>
</evidence>
<evidence type="ECO:0000256" key="8">
    <source>
        <dbReference type="PROSITE-ProRule" id="PRU00169"/>
    </source>
</evidence>
<evidence type="ECO:0000256" key="6">
    <source>
        <dbReference type="ARBA" id="ARBA00023125"/>
    </source>
</evidence>
<evidence type="ECO:0000259" key="9">
    <source>
        <dbReference type="PROSITE" id="PS01124"/>
    </source>
</evidence>
<protein>
    <submittedName>
        <fullName evidence="11">DNA-binding response regulator</fullName>
    </submittedName>
</protein>
<dbReference type="InterPro" id="IPR009057">
    <property type="entry name" value="Homeodomain-like_sf"/>
</dbReference>
<dbReference type="SUPFAM" id="SSF46689">
    <property type="entry name" value="Homeodomain-like"/>
    <property type="match status" value="2"/>
</dbReference>
<sequence length="541" mass="63246">MKVKEYTCFIVDDEDLIIQRLELFFSELSQKERVFHVVGKANNGQKGIEEIMQLKPDIVISDIVMPRMDGIAMIEQLKQELPHTQFILLTAYSTFEYAQRAIHANVLEYIVKVPLNEADLNRALVRAAGILDEVKKKEEEFQLLNISVLENKYRVRKQFFNELIRGEIPPHRVSNFTNRMESQFFQANYCCFIVEMNLYENFRNEYSAVDQNILKYAITNVIEETVMNCGSGVATDLSDNRFIGFLSWENNRSDMDTEYACQTLGSQIVTHLQQYLNQRVSVAFGGSHRGWESIKQAYTEAHNVSEDFYYHGEKVVKTPPHRFQYRNDRREEFQQKLAGFLVGVQRQVSKEELEKEFAELHQFVMDHKIHRSIMAPMLRDLYRDITAKFKSGNTSTTDVAEFPIEFMTFREQLTYISDFTFGYVHAGQLLHRAEIMGAMRFIEKNLRQRLTLEAIAENVNLAPSYFSSLFKKTMNEGVISYINRKKIQLALELLNVQDYSILELCEEVGIVNEGYFCKLFKEYTGDTPKQYRIKITRYESK</sequence>
<dbReference type="Pfam" id="PF17853">
    <property type="entry name" value="GGDEF_2"/>
    <property type="match status" value="1"/>
</dbReference>
<dbReference type="PANTHER" id="PTHR42713:SF3">
    <property type="entry name" value="TRANSCRIPTIONAL REGULATORY PROTEIN HPTR"/>
    <property type="match status" value="1"/>
</dbReference>
<dbReference type="Pfam" id="PF12833">
    <property type="entry name" value="HTH_18"/>
    <property type="match status" value="1"/>
</dbReference>
<proteinExistence type="predicted"/>
<keyword evidence="12" id="KW-1185">Reference proteome</keyword>
<dbReference type="PANTHER" id="PTHR42713">
    <property type="entry name" value="HISTIDINE KINASE-RELATED"/>
    <property type="match status" value="1"/>
</dbReference>
<dbReference type="GO" id="GO:0005737">
    <property type="term" value="C:cytoplasm"/>
    <property type="evidence" value="ECO:0007669"/>
    <property type="project" value="UniProtKB-SubCell"/>
</dbReference>
<comment type="subcellular location">
    <subcellularLocation>
        <location evidence="1">Cytoplasm</location>
    </subcellularLocation>
</comment>
<keyword evidence="2" id="KW-0963">Cytoplasm</keyword>
<evidence type="ECO:0000256" key="4">
    <source>
        <dbReference type="ARBA" id="ARBA00023012"/>
    </source>
</evidence>
<keyword evidence="6 11" id="KW-0238">DNA-binding</keyword>
<keyword evidence="7" id="KW-0804">Transcription</keyword>
<comment type="caution">
    <text evidence="11">The sequence shown here is derived from an EMBL/GenBank/DDBJ whole genome shotgun (WGS) entry which is preliminary data.</text>
</comment>
<organism evidence="11 12">
    <name type="scientific">Paenibacillus oryzisoli</name>
    <dbReference type="NCBI Taxonomy" id="1850517"/>
    <lineage>
        <taxon>Bacteria</taxon>
        <taxon>Bacillati</taxon>
        <taxon>Bacillota</taxon>
        <taxon>Bacilli</taxon>
        <taxon>Bacillales</taxon>
        <taxon>Paenibacillaceae</taxon>
        <taxon>Paenibacillus</taxon>
    </lineage>
</organism>
<accession>A0A198AHA3</accession>
<feature type="modified residue" description="4-aspartylphosphate" evidence="8">
    <location>
        <position position="62"/>
    </location>
</feature>
<evidence type="ECO:0000256" key="5">
    <source>
        <dbReference type="ARBA" id="ARBA00023015"/>
    </source>
</evidence>
<keyword evidence="4" id="KW-0902">Two-component regulatory system</keyword>
<dbReference type="PROSITE" id="PS00041">
    <property type="entry name" value="HTH_ARAC_FAMILY_1"/>
    <property type="match status" value="1"/>
</dbReference>
<gene>
    <name evidence="11" type="ORF">A8708_17915</name>
</gene>
<feature type="domain" description="Response regulatory" evidence="10">
    <location>
        <begin position="7"/>
        <end position="127"/>
    </location>
</feature>
<dbReference type="GO" id="GO:0003700">
    <property type="term" value="F:DNA-binding transcription factor activity"/>
    <property type="evidence" value="ECO:0007669"/>
    <property type="project" value="InterPro"/>
</dbReference>
<dbReference type="PROSITE" id="PS01124">
    <property type="entry name" value="HTH_ARAC_FAMILY_2"/>
    <property type="match status" value="1"/>
</dbReference>
<dbReference type="RefSeq" id="WP_068663084.1">
    <property type="nucleotide sequence ID" value="NZ_LYPB01000050.1"/>
</dbReference>
<evidence type="ECO:0000313" key="12">
    <source>
        <dbReference type="Proteomes" id="UP000078454"/>
    </source>
</evidence>
<dbReference type="GO" id="GO:0000160">
    <property type="term" value="P:phosphorelay signal transduction system"/>
    <property type="evidence" value="ECO:0007669"/>
    <property type="project" value="UniProtKB-KW"/>
</dbReference>
<evidence type="ECO:0000256" key="7">
    <source>
        <dbReference type="ARBA" id="ARBA00023163"/>
    </source>
</evidence>
<dbReference type="AlphaFoldDB" id="A0A198AHA3"/>
<name>A0A198AHA3_9BACL</name>
<dbReference type="InterPro" id="IPR018060">
    <property type="entry name" value="HTH_AraC"/>
</dbReference>
<dbReference type="Gene3D" id="1.10.10.60">
    <property type="entry name" value="Homeodomain-like"/>
    <property type="match status" value="2"/>
</dbReference>
<dbReference type="InterPro" id="IPR018062">
    <property type="entry name" value="HTH_AraC-typ_CS"/>
</dbReference>